<proteinExistence type="predicted"/>
<evidence type="ECO:0000256" key="1">
    <source>
        <dbReference type="ARBA" id="ARBA00022441"/>
    </source>
</evidence>
<dbReference type="PROSITE" id="PS50097">
    <property type="entry name" value="BTB"/>
    <property type="match status" value="2"/>
</dbReference>
<sequence length="1103" mass="122781">MAVMNPWKVRVLCSTRDAVMESSLISKQPLNPRQFEYHPVDPSLLVFGTFSGQVVVWNHSVNRAHFASRAHQLSPTEQVLGLSWLHKREYQDRFVVGSQKGTISLCSMTTPSQQPRQFVPFPHLSSVHVSMDDQQVLVSGNSHSVRIYDMQSGHIVRTFDDIHEKEINLSRFANLSPTLFATCSFDKTVKLWDTRSPTTTPIYTCMSAGENLTICFSPDDQRLLVSAIDDEFNQFSLLNGKLDWGLAPQRHGDKSSYSRSYYTTSGNLILSGSTDHSVVRMYCAHTGRLLHGSIQYSGRKQSALHTLSLRANPHDELKFCALVAYTDVCQINELIENTMVGTGQSSDAEYIHTFSPSWEFRQATTATLLEDKETADVEFSVHSQCVRAHSIVLAARSQRLAALLTSPREGRPCESPVAFDQVTDDGAQLVVCGYRLRVYCSMTSLRAFLVYLYSDNVDMPDYDPSTCQHLVHLALYFDLPHLVSLIEMKCSQNLSIQNVRSVSNFALQNQLHQLLSSCLRYLIMHRGVIGSLQGCYPSIRYLLSEELKGCTYTQGILECYGHLCIVDSLHRLVLIGGICHSTIHPSYISPKHVLVLDMEASLGTKVNTTGDCPSSLVFSAACAIDAVRYIVCGGGHSQQPNDDLLLFDSREFRWSKVDVVSTSSPVLGRVGHSLTRDMSPQGSRLILFGGCNVRTKEYYNDVHCLNITQNNRLDWSCPMVLGTPPLACMAHSATTVYTKNSFDDDCSVMVVFGGAGQGYVLSTLNILHMSETYFRWETPETSGRAPGARYGHSAVWVQPKSTEKVNSILIFGGALSCPCQDLFVVEISIGGQHKPSYATWSLVQTQGVPPSPRYRHSAVLSSCARYMLVCGGIGNDSDKPMSDVVVLDLVSNEWANGIIKTIEPGVDHSIIVQQSKWYTDIVNIVDSPAQSDVVFLFDADTPPLHAHSLFLKRSLHMRRMLQTGMLESVQGTVSLNKSKSTVRALLEFVYTDRLRVLPGDLLELLDLAHSFNMAILSMLLQGIAVNLLDEVNVASMLVFADIHDLKSLKLGCITFILQRWRWEEAKGLFQDEIGGALRDELELWGSTPGHAYMFNQAQYHITV</sequence>
<dbReference type="GeneID" id="20078179"/>
<dbReference type="PANTHER" id="PTHR47201:SF1">
    <property type="entry name" value="PROTEIN DWD HYPERSENSITIVE TO UV-B 1"/>
    <property type="match status" value="1"/>
</dbReference>
<gene>
    <name evidence="4" type="ORF">H310_01129</name>
</gene>
<dbReference type="eggNOG" id="KOG1426">
    <property type="taxonomic scope" value="Eukaryota"/>
</dbReference>
<evidence type="ECO:0000313" key="4">
    <source>
        <dbReference type="EMBL" id="ETW08578.1"/>
    </source>
</evidence>
<dbReference type="AlphaFoldDB" id="A0A024USE4"/>
<dbReference type="Pfam" id="PF24981">
    <property type="entry name" value="Beta-prop_ATRN-LZTR1"/>
    <property type="match status" value="1"/>
</dbReference>
<keyword evidence="1" id="KW-0880">Kelch repeat</keyword>
<evidence type="ECO:0000259" key="3">
    <source>
        <dbReference type="PROSITE" id="PS50097"/>
    </source>
</evidence>
<dbReference type="GO" id="GO:0071493">
    <property type="term" value="P:cellular response to UV-B"/>
    <property type="evidence" value="ECO:0007669"/>
    <property type="project" value="InterPro"/>
</dbReference>
<dbReference type="RefSeq" id="XP_008862383.1">
    <property type="nucleotide sequence ID" value="XM_008864161.1"/>
</dbReference>
<dbReference type="InterPro" id="IPR001680">
    <property type="entry name" value="WD40_rpt"/>
</dbReference>
<dbReference type="eggNOG" id="KOG0531">
    <property type="taxonomic scope" value="Eukaryota"/>
</dbReference>
<dbReference type="InterPro" id="IPR036322">
    <property type="entry name" value="WD40_repeat_dom_sf"/>
</dbReference>
<feature type="domain" description="BTB" evidence="3">
    <location>
        <begin position="375"/>
        <end position="461"/>
    </location>
</feature>
<dbReference type="GO" id="GO:0080008">
    <property type="term" value="C:Cul4-RING E3 ubiquitin ligase complex"/>
    <property type="evidence" value="ECO:0007669"/>
    <property type="project" value="InterPro"/>
</dbReference>
<dbReference type="EMBL" id="KI913953">
    <property type="protein sequence ID" value="ETW08578.1"/>
    <property type="molecule type" value="Genomic_DNA"/>
</dbReference>
<dbReference type="SUPFAM" id="SSF117281">
    <property type="entry name" value="Kelch motif"/>
    <property type="match status" value="1"/>
</dbReference>
<dbReference type="InterPro" id="IPR015915">
    <property type="entry name" value="Kelch-typ_b-propeller"/>
</dbReference>
<name>A0A024USE4_9STRA</name>
<dbReference type="PANTHER" id="PTHR47201">
    <property type="entry name" value="BNAC09G30780D PROTEIN"/>
    <property type="match status" value="1"/>
</dbReference>
<organism evidence="4">
    <name type="scientific">Aphanomyces invadans</name>
    <dbReference type="NCBI Taxonomy" id="157072"/>
    <lineage>
        <taxon>Eukaryota</taxon>
        <taxon>Sar</taxon>
        <taxon>Stramenopiles</taxon>
        <taxon>Oomycota</taxon>
        <taxon>Saprolegniomycetes</taxon>
        <taxon>Saprolegniales</taxon>
        <taxon>Verrucalvaceae</taxon>
        <taxon>Aphanomyces</taxon>
    </lineage>
</organism>
<dbReference type="Pfam" id="PF00400">
    <property type="entry name" value="WD40"/>
    <property type="match status" value="1"/>
</dbReference>
<dbReference type="SMART" id="SM00320">
    <property type="entry name" value="WD40"/>
    <property type="match status" value="5"/>
</dbReference>
<dbReference type="VEuPathDB" id="FungiDB:H310_01129"/>
<dbReference type="InterPro" id="IPR046377">
    <property type="entry name" value="DHU1"/>
</dbReference>
<dbReference type="InterPro" id="IPR056737">
    <property type="entry name" value="Beta-prop_ATRN-MKLN-like"/>
</dbReference>
<dbReference type="OrthoDB" id="20669at2759"/>
<protein>
    <recommendedName>
        <fullName evidence="3">BTB domain-containing protein</fullName>
    </recommendedName>
</protein>
<dbReference type="eggNOG" id="KOG0379">
    <property type="taxonomic scope" value="Eukaryota"/>
</dbReference>
<dbReference type="InterPro" id="IPR015943">
    <property type="entry name" value="WD40/YVTN_repeat-like_dom_sf"/>
</dbReference>
<feature type="domain" description="BTB" evidence="3">
    <location>
        <begin position="931"/>
        <end position="998"/>
    </location>
</feature>
<dbReference type="Pfam" id="PF00651">
    <property type="entry name" value="BTB"/>
    <property type="match status" value="2"/>
</dbReference>
<dbReference type="InterPro" id="IPR000210">
    <property type="entry name" value="BTB/POZ_dom"/>
</dbReference>
<dbReference type="SUPFAM" id="SSF50978">
    <property type="entry name" value="WD40 repeat-like"/>
    <property type="match status" value="1"/>
</dbReference>
<dbReference type="STRING" id="157072.A0A024USE4"/>
<dbReference type="Gene3D" id="2.120.10.80">
    <property type="entry name" value="Kelch-type beta propeller"/>
    <property type="match status" value="2"/>
</dbReference>
<accession>A0A024USE4</accession>
<dbReference type="InterPro" id="IPR011333">
    <property type="entry name" value="SKP1/BTB/POZ_sf"/>
</dbReference>
<dbReference type="Gene3D" id="3.30.710.10">
    <property type="entry name" value="Potassium Channel Kv1.1, Chain A"/>
    <property type="match status" value="2"/>
</dbReference>
<reference evidence="4" key="1">
    <citation type="submission" date="2013-12" db="EMBL/GenBank/DDBJ databases">
        <title>The Genome Sequence of Aphanomyces invadans NJM9701.</title>
        <authorList>
            <consortium name="The Broad Institute Genomics Platform"/>
            <person name="Russ C."/>
            <person name="Tyler B."/>
            <person name="van West P."/>
            <person name="Dieguez-Uribeondo J."/>
            <person name="Young S.K."/>
            <person name="Zeng Q."/>
            <person name="Gargeya S."/>
            <person name="Fitzgerald M."/>
            <person name="Abouelleil A."/>
            <person name="Alvarado L."/>
            <person name="Chapman S.B."/>
            <person name="Gainer-Dewar J."/>
            <person name="Goldberg J."/>
            <person name="Griggs A."/>
            <person name="Gujja S."/>
            <person name="Hansen M."/>
            <person name="Howarth C."/>
            <person name="Imamovic A."/>
            <person name="Ireland A."/>
            <person name="Larimer J."/>
            <person name="McCowan C."/>
            <person name="Murphy C."/>
            <person name="Pearson M."/>
            <person name="Poon T.W."/>
            <person name="Priest M."/>
            <person name="Roberts A."/>
            <person name="Saif S."/>
            <person name="Shea T."/>
            <person name="Sykes S."/>
            <person name="Wortman J."/>
            <person name="Nusbaum C."/>
            <person name="Birren B."/>
        </authorList>
    </citation>
    <scope>NUCLEOTIDE SEQUENCE [LARGE SCALE GENOMIC DNA]</scope>
    <source>
        <strain evidence="4">NJM9701</strain>
    </source>
</reference>
<dbReference type="Gene3D" id="2.130.10.10">
    <property type="entry name" value="YVTN repeat-like/Quinoprotein amine dehydrogenase"/>
    <property type="match status" value="1"/>
</dbReference>
<evidence type="ECO:0000256" key="2">
    <source>
        <dbReference type="ARBA" id="ARBA00022737"/>
    </source>
</evidence>
<dbReference type="SMART" id="SM00225">
    <property type="entry name" value="BTB"/>
    <property type="match status" value="2"/>
</dbReference>
<keyword evidence="2" id="KW-0677">Repeat</keyword>
<dbReference type="SUPFAM" id="SSF54695">
    <property type="entry name" value="POZ domain"/>
    <property type="match status" value="2"/>
</dbReference>